<feature type="domain" description="C2H2-type" evidence="9">
    <location>
        <begin position="163"/>
        <end position="190"/>
    </location>
</feature>
<evidence type="ECO:0000256" key="4">
    <source>
        <dbReference type="ARBA" id="ARBA00022771"/>
    </source>
</evidence>
<accession>A0A8X6NQZ5</accession>
<evidence type="ECO:0000256" key="7">
    <source>
        <dbReference type="PROSITE-ProRule" id="PRU00042"/>
    </source>
</evidence>
<dbReference type="SMART" id="SM00355">
    <property type="entry name" value="ZnF_C2H2"/>
    <property type="match status" value="2"/>
</dbReference>
<dbReference type="EMBL" id="BMAW01012166">
    <property type="protein sequence ID" value="GFT27244.1"/>
    <property type="molecule type" value="Genomic_DNA"/>
</dbReference>
<feature type="region of interest" description="Disordered" evidence="8">
    <location>
        <begin position="19"/>
        <end position="40"/>
    </location>
</feature>
<gene>
    <name evidence="10" type="ORF">NPIL_554221</name>
</gene>
<keyword evidence="5" id="KW-0862">Zinc</keyword>
<dbReference type="PANTHER" id="PTHR24394">
    <property type="entry name" value="ZINC FINGER PROTEIN"/>
    <property type="match status" value="1"/>
</dbReference>
<evidence type="ECO:0000256" key="2">
    <source>
        <dbReference type="ARBA" id="ARBA00022723"/>
    </source>
</evidence>
<dbReference type="Gene3D" id="3.30.160.60">
    <property type="entry name" value="Classic Zinc Finger"/>
    <property type="match status" value="2"/>
</dbReference>
<keyword evidence="11" id="KW-1185">Reference proteome</keyword>
<dbReference type="AlphaFoldDB" id="A0A8X6NQZ5"/>
<evidence type="ECO:0000256" key="1">
    <source>
        <dbReference type="ARBA" id="ARBA00004123"/>
    </source>
</evidence>
<comment type="caution">
    <text evidence="10">The sequence shown here is derived from an EMBL/GenBank/DDBJ whole genome shotgun (WGS) entry which is preliminary data.</text>
</comment>
<keyword evidence="2" id="KW-0479">Metal-binding</keyword>
<dbReference type="InterPro" id="IPR036236">
    <property type="entry name" value="Znf_C2H2_sf"/>
</dbReference>
<evidence type="ECO:0000313" key="10">
    <source>
        <dbReference type="EMBL" id="GFT27244.1"/>
    </source>
</evidence>
<evidence type="ECO:0000259" key="9">
    <source>
        <dbReference type="PROSITE" id="PS50157"/>
    </source>
</evidence>
<evidence type="ECO:0000256" key="6">
    <source>
        <dbReference type="ARBA" id="ARBA00023242"/>
    </source>
</evidence>
<dbReference type="GO" id="GO:0005634">
    <property type="term" value="C:nucleus"/>
    <property type="evidence" value="ECO:0007669"/>
    <property type="project" value="UniProtKB-SubCell"/>
</dbReference>
<keyword evidence="4 7" id="KW-0863">Zinc-finger</keyword>
<sequence>MAFPHFALKPPISCVKVPTGSNSTQGIKDHSHESSTTQVKKNQFRSKKLNVCNCQHCDYKTSTWMHFSPPKIVKTMNHRASSFIANGPVGKNLETVQFQDLSESQEQAFVKSSQSESQNTVETFNYRSSSLIRNSSVIGQNSDLSQSQEHVSLKDSQSQEQSFVCTVCLKRLKHKASLNAHMRIHTGEKPYSCKICNCSFTFRTSYTNHMFNHHGGTCLPVQKSRNQFTCGVCSFATKDLEHPLLEY</sequence>
<name>A0A8X6NQZ5_NEPPI</name>
<dbReference type="SUPFAM" id="SSF57667">
    <property type="entry name" value="beta-beta-alpha zinc fingers"/>
    <property type="match status" value="1"/>
</dbReference>
<reference evidence="10" key="1">
    <citation type="submission" date="2020-08" db="EMBL/GenBank/DDBJ databases">
        <title>Multicomponent nature underlies the extraordinary mechanical properties of spider dragline silk.</title>
        <authorList>
            <person name="Kono N."/>
            <person name="Nakamura H."/>
            <person name="Mori M."/>
            <person name="Yoshida Y."/>
            <person name="Ohtoshi R."/>
            <person name="Malay A.D."/>
            <person name="Moran D.A.P."/>
            <person name="Tomita M."/>
            <person name="Numata K."/>
            <person name="Arakawa K."/>
        </authorList>
    </citation>
    <scope>NUCLEOTIDE SEQUENCE</scope>
</reference>
<dbReference type="PROSITE" id="PS50157">
    <property type="entry name" value="ZINC_FINGER_C2H2_2"/>
    <property type="match status" value="2"/>
</dbReference>
<keyword evidence="3" id="KW-0677">Repeat</keyword>
<dbReference type="OrthoDB" id="6436001at2759"/>
<evidence type="ECO:0000256" key="5">
    <source>
        <dbReference type="ARBA" id="ARBA00022833"/>
    </source>
</evidence>
<dbReference type="InterPro" id="IPR013087">
    <property type="entry name" value="Znf_C2H2_type"/>
</dbReference>
<evidence type="ECO:0000313" key="11">
    <source>
        <dbReference type="Proteomes" id="UP000887013"/>
    </source>
</evidence>
<evidence type="ECO:0000256" key="3">
    <source>
        <dbReference type="ARBA" id="ARBA00022737"/>
    </source>
</evidence>
<dbReference type="FunFam" id="3.30.160.60:FF:000303">
    <property type="entry name" value="Zinc finger protein 41"/>
    <property type="match status" value="1"/>
</dbReference>
<protein>
    <recommendedName>
        <fullName evidence="9">C2H2-type domain-containing protein</fullName>
    </recommendedName>
</protein>
<dbReference type="GO" id="GO:0000981">
    <property type="term" value="F:DNA-binding transcription factor activity, RNA polymerase II-specific"/>
    <property type="evidence" value="ECO:0007669"/>
    <property type="project" value="TreeGrafter"/>
</dbReference>
<keyword evidence="6" id="KW-0539">Nucleus</keyword>
<evidence type="ECO:0000256" key="8">
    <source>
        <dbReference type="SAM" id="MobiDB-lite"/>
    </source>
</evidence>
<feature type="domain" description="C2H2-type" evidence="9">
    <location>
        <begin position="191"/>
        <end position="215"/>
    </location>
</feature>
<comment type="subcellular location">
    <subcellularLocation>
        <location evidence="1">Nucleus</location>
    </subcellularLocation>
</comment>
<dbReference type="PANTHER" id="PTHR24394:SF44">
    <property type="entry name" value="ZINC FINGER PROTEIN 271-LIKE"/>
    <property type="match status" value="1"/>
</dbReference>
<organism evidence="10 11">
    <name type="scientific">Nephila pilipes</name>
    <name type="common">Giant wood spider</name>
    <name type="synonym">Nephila maculata</name>
    <dbReference type="NCBI Taxonomy" id="299642"/>
    <lineage>
        <taxon>Eukaryota</taxon>
        <taxon>Metazoa</taxon>
        <taxon>Ecdysozoa</taxon>
        <taxon>Arthropoda</taxon>
        <taxon>Chelicerata</taxon>
        <taxon>Arachnida</taxon>
        <taxon>Araneae</taxon>
        <taxon>Araneomorphae</taxon>
        <taxon>Entelegynae</taxon>
        <taxon>Araneoidea</taxon>
        <taxon>Nephilidae</taxon>
        <taxon>Nephila</taxon>
    </lineage>
</organism>
<proteinExistence type="predicted"/>
<dbReference type="Proteomes" id="UP000887013">
    <property type="component" value="Unassembled WGS sequence"/>
</dbReference>
<dbReference type="PROSITE" id="PS00028">
    <property type="entry name" value="ZINC_FINGER_C2H2_1"/>
    <property type="match status" value="2"/>
</dbReference>
<dbReference type="GO" id="GO:0008270">
    <property type="term" value="F:zinc ion binding"/>
    <property type="evidence" value="ECO:0007669"/>
    <property type="project" value="UniProtKB-KW"/>
</dbReference>
<dbReference type="GO" id="GO:1990837">
    <property type="term" value="F:sequence-specific double-stranded DNA binding"/>
    <property type="evidence" value="ECO:0007669"/>
    <property type="project" value="UniProtKB-ARBA"/>
</dbReference>